<organism evidence="2 3">
    <name type="scientific">Flemingia macrophylla</name>
    <dbReference type="NCBI Taxonomy" id="520843"/>
    <lineage>
        <taxon>Eukaryota</taxon>
        <taxon>Viridiplantae</taxon>
        <taxon>Streptophyta</taxon>
        <taxon>Embryophyta</taxon>
        <taxon>Tracheophyta</taxon>
        <taxon>Spermatophyta</taxon>
        <taxon>Magnoliopsida</taxon>
        <taxon>eudicotyledons</taxon>
        <taxon>Gunneridae</taxon>
        <taxon>Pentapetalae</taxon>
        <taxon>rosids</taxon>
        <taxon>fabids</taxon>
        <taxon>Fabales</taxon>
        <taxon>Fabaceae</taxon>
        <taxon>Papilionoideae</taxon>
        <taxon>50 kb inversion clade</taxon>
        <taxon>NPAAA clade</taxon>
        <taxon>indigoferoid/millettioid clade</taxon>
        <taxon>Phaseoleae</taxon>
        <taxon>Flemingia</taxon>
    </lineage>
</organism>
<dbReference type="Proteomes" id="UP001603857">
    <property type="component" value="Unassembled WGS sequence"/>
</dbReference>
<evidence type="ECO:0000256" key="1">
    <source>
        <dbReference type="SAM" id="Phobius"/>
    </source>
</evidence>
<keyword evidence="1" id="KW-1133">Transmembrane helix</keyword>
<comment type="caution">
    <text evidence="2">The sequence shown here is derived from an EMBL/GenBank/DDBJ whole genome shotgun (WGS) entry which is preliminary data.</text>
</comment>
<dbReference type="AlphaFoldDB" id="A0ABD1MAX2"/>
<gene>
    <name evidence="2" type="ORF">Fmac_014123</name>
</gene>
<keyword evidence="1" id="KW-0812">Transmembrane</keyword>
<reference evidence="2 3" key="1">
    <citation type="submission" date="2024-08" db="EMBL/GenBank/DDBJ databases">
        <title>Insights into the chromosomal genome structure of Flemingia macrophylla.</title>
        <authorList>
            <person name="Ding Y."/>
            <person name="Zhao Y."/>
            <person name="Bi W."/>
            <person name="Wu M."/>
            <person name="Zhao G."/>
            <person name="Gong Y."/>
            <person name="Li W."/>
            <person name="Zhang P."/>
        </authorList>
    </citation>
    <scope>NUCLEOTIDE SEQUENCE [LARGE SCALE GENOMIC DNA]</scope>
    <source>
        <strain evidence="2">DYQJB</strain>
        <tissue evidence="2">Leaf</tissue>
    </source>
</reference>
<evidence type="ECO:0000313" key="3">
    <source>
        <dbReference type="Proteomes" id="UP001603857"/>
    </source>
</evidence>
<evidence type="ECO:0000313" key="2">
    <source>
        <dbReference type="EMBL" id="KAL2332910.1"/>
    </source>
</evidence>
<keyword evidence="3" id="KW-1185">Reference proteome</keyword>
<protein>
    <submittedName>
        <fullName evidence="2">Uncharacterized protein</fullName>
    </submittedName>
</protein>
<sequence>MSGILAYQTLLWILVAEFLGRFIINVLLTLVASFCFKYNYLSHVIRGTAQVTGRTRFGCGGACRGRAKRRSTRRCSLRSLMRCCSSEKRHEGAALRRSGTKLGKFSTSTFKSRSLPLGREEGKGRIRMRRKEEEKQWERIRGNTSPMKARRALKEILEESKKHYYHPNSSILVRESGKPHSRSGFACQVEKLSSNPILEKMEKTWSVIIYSTICPLYINTAITLSVPRQHKSCL</sequence>
<feature type="transmembrane region" description="Helical" evidence="1">
    <location>
        <begin position="12"/>
        <end position="36"/>
    </location>
</feature>
<proteinExistence type="predicted"/>
<name>A0ABD1MAX2_9FABA</name>
<accession>A0ABD1MAX2</accession>
<dbReference type="EMBL" id="JBGMDY010000005">
    <property type="protein sequence ID" value="KAL2332910.1"/>
    <property type="molecule type" value="Genomic_DNA"/>
</dbReference>
<keyword evidence="1" id="KW-0472">Membrane</keyword>